<dbReference type="Proteomes" id="UP000053232">
    <property type="component" value="Unassembled WGS sequence"/>
</dbReference>
<sequence length="102" mass="12132">MEGCRYFELKFTSSNKQNSSLHGYLQRQFFANYYTKYTQRLHSSQQGTDQIPFFIFKSLYSLDNMLGDLKPESITIHFFSFEVDYLTSQALLDSFHRESKLE</sequence>
<proteinExistence type="predicted"/>
<keyword evidence="2" id="KW-1185">Reference proteome</keyword>
<evidence type="ECO:0000313" key="1">
    <source>
        <dbReference type="EMBL" id="KEJ82601.1"/>
    </source>
</evidence>
<comment type="caution">
    <text evidence="1">The sequence shown here is derived from an EMBL/GenBank/DDBJ whole genome shotgun (WGS) entry which is preliminary data.</text>
</comment>
<dbReference type="AlphaFoldDB" id="A0A073HZH8"/>
<name>A0A073HZH8_9SPIT</name>
<protein>
    <submittedName>
        <fullName evidence="1">Uncharacterized protein</fullName>
    </submittedName>
</protein>
<reference evidence="2" key="1">
    <citation type="journal article" date="2014" name="Cell">
        <title>The Architecture of a Scrambled Genome Reveals Massive Levels of Genomic Rearrangement during Development.</title>
        <authorList>
            <person name="Chen X."/>
            <person name="Bracht J.R."/>
            <person name="Goldman A.D."/>
            <person name="Dolzhenko E."/>
            <person name="Clay D.M."/>
            <person name="Swart E.C."/>
            <person name="Perlman D.H."/>
            <person name="Doak T.G."/>
            <person name="Stuart A."/>
            <person name="Amemiya C.T."/>
            <person name="Sebra R.P."/>
            <person name="Landweber L.F."/>
        </authorList>
    </citation>
    <scope>NUCLEOTIDE SEQUENCE [LARGE SCALE GENOMIC DNA]</scope>
    <source>
        <strain evidence="2">JRB310</strain>
    </source>
</reference>
<organism evidence="1 2">
    <name type="scientific">Oxytricha trifallax</name>
    <dbReference type="NCBI Taxonomy" id="1172189"/>
    <lineage>
        <taxon>Eukaryota</taxon>
        <taxon>Sar</taxon>
        <taxon>Alveolata</taxon>
        <taxon>Ciliophora</taxon>
        <taxon>Intramacronucleata</taxon>
        <taxon>Spirotrichea</taxon>
        <taxon>Stichotrichia</taxon>
        <taxon>Sporadotrichida</taxon>
        <taxon>Oxytrichidae</taxon>
        <taxon>Oxytrichinae</taxon>
        <taxon>Oxytricha</taxon>
    </lineage>
</organism>
<accession>A0A073HZH8</accession>
<dbReference type="EMBL" id="ARYC01012399">
    <property type="protein sequence ID" value="KEJ82601.1"/>
    <property type="molecule type" value="Genomic_DNA"/>
</dbReference>
<evidence type="ECO:0000313" key="2">
    <source>
        <dbReference type="Proteomes" id="UP000053232"/>
    </source>
</evidence>
<gene>
    <name evidence="1" type="ORF">OXYTRIMIC_330</name>
</gene>